<protein>
    <submittedName>
        <fullName evidence="1">Uncharacterized protein</fullName>
    </submittedName>
</protein>
<dbReference type="SMART" id="SM00289">
    <property type="entry name" value="WR1"/>
    <property type="match status" value="3"/>
</dbReference>
<accession>A0A4U8UZW8</accession>
<name>A0A4U8UZW8_STECR</name>
<dbReference type="EMBL" id="AZBU02000001">
    <property type="protein sequence ID" value="TMS37518.1"/>
    <property type="molecule type" value="Genomic_DNA"/>
</dbReference>
<evidence type="ECO:0000313" key="2">
    <source>
        <dbReference type="Proteomes" id="UP000298663"/>
    </source>
</evidence>
<comment type="caution">
    <text evidence="1">The sequence shown here is derived from an EMBL/GenBank/DDBJ whole genome shotgun (WGS) entry which is preliminary data.</text>
</comment>
<dbReference type="PANTHER" id="PTHR34150:SF3">
    <property type="entry name" value="CC DOMAIN-CONTAINING PROTEIN"/>
    <property type="match status" value="1"/>
</dbReference>
<keyword evidence="2" id="KW-1185">Reference proteome</keyword>
<dbReference type="PANTHER" id="PTHR34150">
    <property type="entry name" value="PROTEIN CBG08832-RELATED"/>
    <property type="match status" value="1"/>
</dbReference>
<dbReference type="AlphaFoldDB" id="A0A4U8UZW8"/>
<dbReference type="OrthoDB" id="5799392at2759"/>
<reference evidence="1 2" key="2">
    <citation type="journal article" date="2019" name="G3 (Bethesda)">
        <title>Hybrid Assembly of the Genome of the Entomopathogenic Nematode Steinernema carpocapsae Identifies the X-Chromosome.</title>
        <authorList>
            <person name="Serra L."/>
            <person name="Macchietto M."/>
            <person name="Macias-Munoz A."/>
            <person name="McGill C.J."/>
            <person name="Rodriguez I.M."/>
            <person name="Rodriguez B."/>
            <person name="Murad R."/>
            <person name="Mortazavi A."/>
        </authorList>
    </citation>
    <scope>NUCLEOTIDE SEQUENCE [LARGE SCALE GENOMIC DNA]</scope>
    <source>
        <strain evidence="1 2">ALL</strain>
    </source>
</reference>
<proteinExistence type="predicted"/>
<dbReference type="InterPro" id="IPR006150">
    <property type="entry name" value="Cys_repeat_1"/>
</dbReference>
<evidence type="ECO:0000313" key="1">
    <source>
        <dbReference type="EMBL" id="TMS37518.1"/>
    </source>
</evidence>
<gene>
    <name evidence="1" type="ORF">L596_004431</name>
</gene>
<organism evidence="1 2">
    <name type="scientific">Steinernema carpocapsae</name>
    <name type="common">Entomopathogenic nematode</name>
    <dbReference type="NCBI Taxonomy" id="34508"/>
    <lineage>
        <taxon>Eukaryota</taxon>
        <taxon>Metazoa</taxon>
        <taxon>Ecdysozoa</taxon>
        <taxon>Nematoda</taxon>
        <taxon>Chromadorea</taxon>
        <taxon>Rhabditida</taxon>
        <taxon>Tylenchina</taxon>
        <taxon>Panagrolaimomorpha</taxon>
        <taxon>Strongyloidoidea</taxon>
        <taxon>Steinernematidae</taxon>
        <taxon>Steinernema</taxon>
    </lineage>
</organism>
<dbReference type="Proteomes" id="UP000298663">
    <property type="component" value="Unassembled WGS sequence"/>
</dbReference>
<reference evidence="1 2" key="1">
    <citation type="journal article" date="2015" name="Genome Biol.">
        <title>Comparative genomics of Steinernema reveals deeply conserved gene regulatory networks.</title>
        <authorList>
            <person name="Dillman A.R."/>
            <person name="Macchietto M."/>
            <person name="Porter C.F."/>
            <person name="Rogers A."/>
            <person name="Williams B."/>
            <person name="Antoshechkin I."/>
            <person name="Lee M.M."/>
            <person name="Goodwin Z."/>
            <person name="Lu X."/>
            <person name="Lewis E.E."/>
            <person name="Goodrich-Blair H."/>
            <person name="Stock S.P."/>
            <person name="Adams B.J."/>
            <person name="Sternberg P.W."/>
            <person name="Mortazavi A."/>
        </authorList>
    </citation>
    <scope>NUCLEOTIDE SEQUENCE [LARGE SCALE GENOMIC DNA]</scope>
    <source>
        <strain evidence="1 2">ALL</strain>
    </source>
</reference>
<sequence>MLTLCQSSKIRVHWPSVPTAGNVSASPATLPSSAPLTTHYTGPTACLNKCCCTVPNPQPPPDLFDFCPDGFQSSIRCSAAGQCSQGQICMNGLCCRLTGQEYLYACGGERALSSCTNGMCNQGFACVPSNYCCECPVGRKGGSCWNGQPCAPGFFCQPNGYCCASCPGNQTPLGTCTNGQCGGERRCMPGNICC</sequence>
<dbReference type="STRING" id="34508.A0A4U8UZW8"/>